<protein>
    <recommendedName>
        <fullName evidence="1">DNA ligase D polymerase domain-containing protein</fullName>
    </recommendedName>
</protein>
<dbReference type="RefSeq" id="WP_120325251.1">
    <property type="nucleotide sequence ID" value="NZ_RAPF01000006.1"/>
</dbReference>
<evidence type="ECO:0000313" key="3">
    <source>
        <dbReference type="Proteomes" id="UP000284395"/>
    </source>
</evidence>
<dbReference type="NCBIfam" id="TIGR02778">
    <property type="entry name" value="ligD_pol"/>
    <property type="match status" value="1"/>
</dbReference>
<organism evidence="2 3">
    <name type="scientific">Altericroceibacterium spongiae</name>
    <dbReference type="NCBI Taxonomy" id="2320269"/>
    <lineage>
        <taxon>Bacteria</taxon>
        <taxon>Pseudomonadati</taxon>
        <taxon>Pseudomonadota</taxon>
        <taxon>Alphaproteobacteria</taxon>
        <taxon>Sphingomonadales</taxon>
        <taxon>Erythrobacteraceae</taxon>
        <taxon>Altericroceibacterium</taxon>
    </lineage>
</organism>
<sequence length="299" mass="33326">MGKRINMAGIEISHPDRVVYPAIGMTKGQVAQYYEAAAGRMLQSCKNRPLSLLRLPEGLAGERFFQKHAQRGFPEDIGRMSIRQSDGTTRGSYMYVDKAAGLVAAAQMGTLEFHIWGATRDRLERPDRMVFDLDPDEAIRWEHVARAALSLRDRLEAFDLPAWPMVTGGKGVHVVVPLRRIAEWETVTHYARTFATMLAEEAPERFTAQMAKSKRKGRIFIDWLRNERGATAIAPFSLRARENAPVAVPVAWSELAALGSADIFSPEAALDRSWSDCPVPHAVGLSRARVEKLAESSLR</sequence>
<dbReference type="Gene3D" id="3.90.920.10">
    <property type="entry name" value="DNA primase, PRIM domain"/>
    <property type="match status" value="1"/>
</dbReference>
<dbReference type="AlphaFoldDB" id="A0A420EF36"/>
<dbReference type="InterPro" id="IPR014145">
    <property type="entry name" value="LigD_pol_dom"/>
</dbReference>
<name>A0A420EF36_9SPHN</name>
<dbReference type="EMBL" id="RAPF01000006">
    <property type="protein sequence ID" value="RKF19311.1"/>
    <property type="molecule type" value="Genomic_DNA"/>
</dbReference>
<dbReference type="PANTHER" id="PTHR42705:SF2">
    <property type="entry name" value="BIFUNCTIONAL NON-HOMOLOGOUS END JOINING PROTEIN LIGD"/>
    <property type="match status" value="1"/>
</dbReference>
<comment type="caution">
    <text evidence="2">The sequence shown here is derived from an EMBL/GenBank/DDBJ whole genome shotgun (WGS) entry which is preliminary data.</text>
</comment>
<dbReference type="InterPro" id="IPR052171">
    <property type="entry name" value="NHEJ_LigD"/>
</dbReference>
<dbReference type="PANTHER" id="PTHR42705">
    <property type="entry name" value="BIFUNCTIONAL NON-HOMOLOGOUS END JOINING PROTEIN LIGD"/>
    <property type="match status" value="1"/>
</dbReference>
<evidence type="ECO:0000313" key="2">
    <source>
        <dbReference type="EMBL" id="RKF19311.1"/>
    </source>
</evidence>
<accession>A0A420EF36</accession>
<dbReference type="OrthoDB" id="9802472at2"/>
<gene>
    <name evidence="2" type="ORF">D6851_12695</name>
</gene>
<proteinExistence type="predicted"/>
<feature type="domain" description="DNA ligase D polymerase" evidence="1">
    <location>
        <begin position="26"/>
        <end position="272"/>
    </location>
</feature>
<keyword evidence="3" id="KW-1185">Reference proteome</keyword>
<dbReference type="InterPro" id="IPR033651">
    <property type="entry name" value="PaeLigD_Pol-like"/>
</dbReference>
<reference evidence="2 3" key="1">
    <citation type="submission" date="2018-09" db="EMBL/GenBank/DDBJ databases">
        <title>Altererythrobacter spongiae sp. nov., isolated from a marine sponge.</title>
        <authorList>
            <person name="Zhuang L."/>
            <person name="Luo L."/>
        </authorList>
    </citation>
    <scope>NUCLEOTIDE SEQUENCE [LARGE SCALE GENOMIC DNA]</scope>
    <source>
        <strain evidence="2 3">HN-Y73</strain>
    </source>
</reference>
<dbReference type="Pfam" id="PF21686">
    <property type="entry name" value="LigD_Prim-Pol"/>
    <property type="match status" value="1"/>
</dbReference>
<evidence type="ECO:0000259" key="1">
    <source>
        <dbReference type="Pfam" id="PF21686"/>
    </source>
</evidence>
<dbReference type="CDD" id="cd04862">
    <property type="entry name" value="PaeLigD_Pol_like"/>
    <property type="match status" value="1"/>
</dbReference>
<dbReference type="Proteomes" id="UP000284395">
    <property type="component" value="Unassembled WGS sequence"/>
</dbReference>